<reference evidence="1" key="1">
    <citation type="journal article" date="2020" name="Stud. Mycol.">
        <title>101 Dothideomycetes genomes: a test case for predicting lifestyles and emergence of pathogens.</title>
        <authorList>
            <person name="Haridas S."/>
            <person name="Albert R."/>
            <person name="Binder M."/>
            <person name="Bloem J."/>
            <person name="Labutti K."/>
            <person name="Salamov A."/>
            <person name="Andreopoulos B."/>
            <person name="Baker S."/>
            <person name="Barry K."/>
            <person name="Bills G."/>
            <person name="Bluhm B."/>
            <person name="Cannon C."/>
            <person name="Castanera R."/>
            <person name="Culley D."/>
            <person name="Daum C."/>
            <person name="Ezra D."/>
            <person name="Gonzalez J."/>
            <person name="Henrissat B."/>
            <person name="Kuo A."/>
            <person name="Liang C."/>
            <person name="Lipzen A."/>
            <person name="Lutzoni F."/>
            <person name="Magnuson J."/>
            <person name="Mondo S."/>
            <person name="Nolan M."/>
            <person name="Ohm R."/>
            <person name="Pangilinan J."/>
            <person name="Park H.-J."/>
            <person name="Ramirez L."/>
            <person name="Alfaro M."/>
            <person name="Sun H."/>
            <person name="Tritt A."/>
            <person name="Yoshinaga Y."/>
            <person name="Zwiers L.-H."/>
            <person name="Turgeon B."/>
            <person name="Goodwin S."/>
            <person name="Spatafora J."/>
            <person name="Crous P."/>
            <person name="Grigoriev I."/>
        </authorList>
    </citation>
    <scope>NUCLEOTIDE SEQUENCE</scope>
    <source>
        <strain evidence="1">CBS 107.79</strain>
    </source>
</reference>
<keyword evidence="2" id="KW-1185">Reference proteome</keyword>
<name>A0A6A5V966_9PLEO</name>
<dbReference type="EMBL" id="ML976705">
    <property type="protein sequence ID" value="KAF1969847.1"/>
    <property type="molecule type" value="Genomic_DNA"/>
</dbReference>
<feature type="non-terminal residue" evidence="1">
    <location>
        <position position="1"/>
    </location>
</feature>
<evidence type="ECO:0000313" key="1">
    <source>
        <dbReference type="EMBL" id="KAF1969847.1"/>
    </source>
</evidence>
<accession>A0A6A5V966</accession>
<dbReference type="AlphaFoldDB" id="A0A6A5V966"/>
<organism evidence="1 2">
    <name type="scientific">Bimuria novae-zelandiae CBS 107.79</name>
    <dbReference type="NCBI Taxonomy" id="1447943"/>
    <lineage>
        <taxon>Eukaryota</taxon>
        <taxon>Fungi</taxon>
        <taxon>Dikarya</taxon>
        <taxon>Ascomycota</taxon>
        <taxon>Pezizomycotina</taxon>
        <taxon>Dothideomycetes</taxon>
        <taxon>Pleosporomycetidae</taxon>
        <taxon>Pleosporales</taxon>
        <taxon>Massarineae</taxon>
        <taxon>Didymosphaeriaceae</taxon>
        <taxon>Bimuria</taxon>
    </lineage>
</organism>
<dbReference type="OrthoDB" id="3796528at2759"/>
<evidence type="ECO:0000313" key="2">
    <source>
        <dbReference type="Proteomes" id="UP000800036"/>
    </source>
</evidence>
<dbReference type="Proteomes" id="UP000800036">
    <property type="component" value="Unassembled WGS sequence"/>
</dbReference>
<sequence length="81" mass="8976">IAIKSFNNIVGPNSLVLTLLVFSAYPRITYKLPLLSTTLARGATIKKAIRVLRKASTTRQVRDTLNTRNRPSIDNVLSLPL</sequence>
<gene>
    <name evidence="1" type="ORF">BU23DRAFT_475613</name>
</gene>
<protein>
    <submittedName>
        <fullName evidence="1">Uncharacterized protein</fullName>
    </submittedName>
</protein>
<proteinExistence type="predicted"/>